<dbReference type="SUPFAM" id="SSF54373">
    <property type="entry name" value="FAD-linked reductases, C-terminal domain"/>
    <property type="match status" value="1"/>
</dbReference>
<dbReference type="STRING" id="1051890.A0A3N4LQ99"/>
<dbReference type="Gene3D" id="3.50.50.60">
    <property type="entry name" value="FAD/NAD(P)-binding domain"/>
    <property type="match status" value="1"/>
</dbReference>
<dbReference type="EMBL" id="ML121539">
    <property type="protein sequence ID" value="RPB25093.1"/>
    <property type="molecule type" value="Genomic_DNA"/>
</dbReference>
<reference evidence="4 5" key="1">
    <citation type="journal article" date="2018" name="Nat. Ecol. Evol.">
        <title>Pezizomycetes genomes reveal the molecular basis of ectomycorrhizal truffle lifestyle.</title>
        <authorList>
            <person name="Murat C."/>
            <person name="Payen T."/>
            <person name="Noel B."/>
            <person name="Kuo A."/>
            <person name="Morin E."/>
            <person name="Chen J."/>
            <person name="Kohler A."/>
            <person name="Krizsan K."/>
            <person name="Balestrini R."/>
            <person name="Da Silva C."/>
            <person name="Montanini B."/>
            <person name="Hainaut M."/>
            <person name="Levati E."/>
            <person name="Barry K.W."/>
            <person name="Belfiori B."/>
            <person name="Cichocki N."/>
            <person name="Clum A."/>
            <person name="Dockter R.B."/>
            <person name="Fauchery L."/>
            <person name="Guy J."/>
            <person name="Iotti M."/>
            <person name="Le Tacon F."/>
            <person name="Lindquist E.A."/>
            <person name="Lipzen A."/>
            <person name="Malagnac F."/>
            <person name="Mello A."/>
            <person name="Molinier V."/>
            <person name="Miyauchi S."/>
            <person name="Poulain J."/>
            <person name="Riccioni C."/>
            <person name="Rubini A."/>
            <person name="Sitrit Y."/>
            <person name="Splivallo R."/>
            <person name="Traeger S."/>
            <person name="Wang M."/>
            <person name="Zifcakova L."/>
            <person name="Wipf D."/>
            <person name="Zambonelli A."/>
            <person name="Paolocci F."/>
            <person name="Nowrousian M."/>
            <person name="Ottonello S."/>
            <person name="Baldrian P."/>
            <person name="Spatafora J.W."/>
            <person name="Henrissat B."/>
            <person name="Nagy L.G."/>
            <person name="Aury J.M."/>
            <person name="Wincker P."/>
            <person name="Grigoriev I.V."/>
            <person name="Bonfante P."/>
            <person name="Martin F.M."/>
        </authorList>
    </citation>
    <scope>NUCLEOTIDE SEQUENCE [LARGE SCALE GENOMIC DNA]</scope>
    <source>
        <strain evidence="4 5">ATCC MYA-4762</strain>
    </source>
</reference>
<evidence type="ECO:0000313" key="4">
    <source>
        <dbReference type="EMBL" id="RPB25093.1"/>
    </source>
</evidence>
<dbReference type="InterPro" id="IPR036188">
    <property type="entry name" value="FAD/NAD-bd_sf"/>
</dbReference>
<dbReference type="Proteomes" id="UP000267821">
    <property type="component" value="Unassembled WGS sequence"/>
</dbReference>
<dbReference type="Gene3D" id="3.30.560.10">
    <property type="entry name" value="Glucose Oxidase, domain 3"/>
    <property type="match status" value="1"/>
</dbReference>
<feature type="domain" description="Glucose-methanol-choline oxidoreductase N-terminal" evidence="3">
    <location>
        <begin position="305"/>
        <end position="319"/>
    </location>
</feature>
<gene>
    <name evidence="4" type="ORF">L211DRAFT_807158</name>
</gene>
<dbReference type="OrthoDB" id="269227at2759"/>
<dbReference type="PANTHER" id="PTHR11552:SF78">
    <property type="entry name" value="GLUCOSE-METHANOL-CHOLINE OXIDOREDUCTASE N-TERMINAL DOMAIN-CONTAINING PROTEIN"/>
    <property type="match status" value="1"/>
</dbReference>
<dbReference type="AlphaFoldDB" id="A0A3N4LQ99"/>
<feature type="binding site" evidence="2">
    <location>
        <begin position="571"/>
        <end position="572"/>
    </location>
    <ligand>
        <name>FAD</name>
        <dbReference type="ChEBI" id="CHEBI:57692"/>
    </ligand>
</feature>
<evidence type="ECO:0000256" key="1">
    <source>
        <dbReference type="ARBA" id="ARBA00010790"/>
    </source>
</evidence>
<dbReference type="PIRSF" id="PIRSF000137">
    <property type="entry name" value="Alcohol_oxidase"/>
    <property type="match status" value="1"/>
</dbReference>
<feature type="binding site" evidence="2">
    <location>
        <position position="245"/>
    </location>
    <ligand>
        <name>FAD</name>
        <dbReference type="ChEBI" id="CHEBI:57692"/>
    </ligand>
</feature>
<sequence length="650" mass="72286">MPLTNDPKIIGDEYDIIIVGGGSSGCVLAGMLSEAARHEGRRLSILLIESGRDNHNDPNVVRPGRYWANLNPNLGYFNNIKGNLDHCGREIEVAVPNILGGGGSVNFMMYTRASASDFDDWRTEGWYAEDLVPILRKLENYQFTRDSNPDQSVHGFSGPFAVSHGPNFREQIDPNAGEVYHAAQKLGYPIVADMQNMRNGVGFSEWPKWIDPVTGHRQDPAHRYIHPNISEHTNNGLTVLCEHKVVRVIIKEGRATGVEIAYSHTTSVTEPIKVKTTDANAPSHPAVSSSVQEIRARSMVVLTAGTANTPQLLERSGIGSSEILLKANVECLVDLPGVGENLQDHLAGSQYFYRFDKDTLPHYNDYLGGDPAAMLEADEEFKQGKGPHSMNFIGGAGRIRPTEEELQEMGPAFRNLWNAYYLNAPDKALFINCFLERPMNDPQWTFLTPEYSYKIIIPYTLYPVSRGSIHITSSSINALPEFRPQYLLDPRDLPPHVLAYKHQREFVRRMPSFRGEVREFHPPFSEASAARCIEYPTAEQRVEIANSKVVYTGEDNKVIEEWVKANFFAVWHWLGTAAMRPRAQGGVVDENLNVYGVQGLKVADLSICPENVGANTYSTALLLGGKAAEIVAKELGLGMSDTSYNNRVLN</sequence>
<dbReference type="Pfam" id="PF00732">
    <property type="entry name" value="GMC_oxred_N"/>
    <property type="match status" value="1"/>
</dbReference>
<proteinExistence type="inferred from homology"/>
<dbReference type="GO" id="GO:0050660">
    <property type="term" value="F:flavin adenine dinucleotide binding"/>
    <property type="evidence" value="ECO:0007669"/>
    <property type="project" value="InterPro"/>
</dbReference>
<evidence type="ECO:0000256" key="2">
    <source>
        <dbReference type="PIRSR" id="PIRSR000137-2"/>
    </source>
</evidence>
<dbReference type="SUPFAM" id="SSF51905">
    <property type="entry name" value="FAD/NAD(P)-binding domain"/>
    <property type="match status" value="1"/>
</dbReference>
<dbReference type="PANTHER" id="PTHR11552">
    <property type="entry name" value="GLUCOSE-METHANOL-CHOLINE GMC OXIDOREDUCTASE"/>
    <property type="match status" value="1"/>
</dbReference>
<organism evidence="4 5">
    <name type="scientific">Terfezia boudieri ATCC MYA-4762</name>
    <dbReference type="NCBI Taxonomy" id="1051890"/>
    <lineage>
        <taxon>Eukaryota</taxon>
        <taxon>Fungi</taxon>
        <taxon>Dikarya</taxon>
        <taxon>Ascomycota</taxon>
        <taxon>Pezizomycotina</taxon>
        <taxon>Pezizomycetes</taxon>
        <taxon>Pezizales</taxon>
        <taxon>Pezizaceae</taxon>
        <taxon>Terfezia</taxon>
    </lineage>
</organism>
<keyword evidence="5" id="KW-1185">Reference proteome</keyword>
<dbReference type="PROSITE" id="PS00624">
    <property type="entry name" value="GMC_OXRED_2"/>
    <property type="match status" value="1"/>
</dbReference>
<comment type="cofactor">
    <cofactor evidence="2">
        <name>FAD</name>
        <dbReference type="ChEBI" id="CHEBI:57692"/>
    </cofactor>
</comment>
<comment type="similarity">
    <text evidence="1">Belongs to the GMC oxidoreductase family.</text>
</comment>
<evidence type="ECO:0000259" key="3">
    <source>
        <dbReference type="PROSITE" id="PS00624"/>
    </source>
</evidence>
<dbReference type="InParanoid" id="A0A3N4LQ99"/>
<dbReference type="InterPro" id="IPR000172">
    <property type="entry name" value="GMC_OxRdtase_N"/>
</dbReference>
<dbReference type="Pfam" id="PF05199">
    <property type="entry name" value="GMC_oxred_C"/>
    <property type="match status" value="1"/>
</dbReference>
<name>A0A3N4LQ99_9PEZI</name>
<dbReference type="GO" id="GO:0016614">
    <property type="term" value="F:oxidoreductase activity, acting on CH-OH group of donors"/>
    <property type="evidence" value="ECO:0007669"/>
    <property type="project" value="InterPro"/>
</dbReference>
<accession>A0A3N4LQ99</accession>
<dbReference type="InterPro" id="IPR012132">
    <property type="entry name" value="GMC_OxRdtase"/>
</dbReference>
<protein>
    <submittedName>
        <fullName evidence="4">Alcohol oxidase</fullName>
    </submittedName>
</protein>
<keyword evidence="2" id="KW-0285">Flavoprotein</keyword>
<evidence type="ECO:0000313" key="5">
    <source>
        <dbReference type="Proteomes" id="UP000267821"/>
    </source>
</evidence>
<keyword evidence="2" id="KW-0274">FAD</keyword>
<dbReference type="InterPro" id="IPR007867">
    <property type="entry name" value="GMC_OxRtase_C"/>
</dbReference>